<evidence type="ECO:0000256" key="4">
    <source>
        <dbReference type="ARBA" id="ARBA00022692"/>
    </source>
</evidence>
<sequence>MLWLLYTSLKTDREIFLAPFTLPDWGDLQWLNFSRAWTLGHFGDYFLNSALLTVFTVVLSLLFAAMAAYALARFAFPGA</sequence>
<evidence type="ECO:0000256" key="1">
    <source>
        <dbReference type="ARBA" id="ARBA00004651"/>
    </source>
</evidence>
<dbReference type="SUPFAM" id="SSF161098">
    <property type="entry name" value="MetI-like"/>
    <property type="match status" value="1"/>
</dbReference>
<keyword evidence="3" id="KW-1003">Cell membrane</keyword>
<protein>
    <recommendedName>
        <fullName evidence="9">ABC transmembrane type-1 domain-containing protein</fullName>
    </recommendedName>
</protein>
<dbReference type="InterPro" id="IPR035906">
    <property type="entry name" value="MetI-like_sf"/>
</dbReference>
<keyword evidence="5 7" id="KW-1133">Transmembrane helix</keyword>
<keyword evidence="2" id="KW-0813">Transport</keyword>
<dbReference type="EMBL" id="UINC01035533">
    <property type="protein sequence ID" value="SVB28084.1"/>
    <property type="molecule type" value="Genomic_DNA"/>
</dbReference>
<evidence type="ECO:0000256" key="5">
    <source>
        <dbReference type="ARBA" id="ARBA00022989"/>
    </source>
</evidence>
<feature type="non-terminal residue" evidence="8">
    <location>
        <position position="79"/>
    </location>
</feature>
<dbReference type="PANTHER" id="PTHR43744">
    <property type="entry name" value="ABC TRANSPORTER PERMEASE PROTEIN MG189-RELATED-RELATED"/>
    <property type="match status" value="1"/>
</dbReference>
<accession>A0A382CQI0</accession>
<organism evidence="8">
    <name type="scientific">marine metagenome</name>
    <dbReference type="NCBI Taxonomy" id="408172"/>
    <lineage>
        <taxon>unclassified sequences</taxon>
        <taxon>metagenomes</taxon>
        <taxon>ecological metagenomes</taxon>
    </lineage>
</organism>
<dbReference type="GO" id="GO:0005886">
    <property type="term" value="C:plasma membrane"/>
    <property type="evidence" value="ECO:0007669"/>
    <property type="project" value="UniProtKB-SubCell"/>
</dbReference>
<feature type="transmembrane region" description="Helical" evidence="7">
    <location>
        <begin position="45"/>
        <end position="72"/>
    </location>
</feature>
<evidence type="ECO:0000256" key="7">
    <source>
        <dbReference type="SAM" id="Phobius"/>
    </source>
</evidence>
<comment type="subcellular location">
    <subcellularLocation>
        <location evidence="1">Cell membrane</location>
        <topology evidence="1">Multi-pass membrane protein</topology>
    </subcellularLocation>
</comment>
<keyword evidence="6 7" id="KW-0472">Membrane</keyword>
<keyword evidence="4 7" id="KW-0812">Transmembrane</keyword>
<dbReference type="Gene3D" id="1.10.3720.10">
    <property type="entry name" value="MetI-like"/>
    <property type="match status" value="1"/>
</dbReference>
<evidence type="ECO:0000256" key="3">
    <source>
        <dbReference type="ARBA" id="ARBA00022475"/>
    </source>
</evidence>
<evidence type="ECO:0000256" key="6">
    <source>
        <dbReference type="ARBA" id="ARBA00023136"/>
    </source>
</evidence>
<evidence type="ECO:0000313" key="8">
    <source>
        <dbReference type="EMBL" id="SVB28084.1"/>
    </source>
</evidence>
<name>A0A382CQI0_9ZZZZ</name>
<reference evidence="8" key="1">
    <citation type="submission" date="2018-05" db="EMBL/GenBank/DDBJ databases">
        <authorList>
            <person name="Lanie J.A."/>
            <person name="Ng W.-L."/>
            <person name="Kazmierczak K.M."/>
            <person name="Andrzejewski T.M."/>
            <person name="Davidsen T.M."/>
            <person name="Wayne K.J."/>
            <person name="Tettelin H."/>
            <person name="Glass J.I."/>
            <person name="Rusch D."/>
            <person name="Podicherti R."/>
            <person name="Tsui H.-C.T."/>
            <person name="Winkler M.E."/>
        </authorList>
    </citation>
    <scope>NUCLEOTIDE SEQUENCE</scope>
</reference>
<evidence type="ECO:0008006" key="9">
    <source>
        <dbReference type="Google" id="ProtNLM"/>
    </source>
</evidence>
<proteinExistence type="predicted"/>
<dbReference type="PANTHER" id="PTHR43744:SF8">
    <property type="entry name" value="SN-GLYCEROL-3-PHOSPHATE TRANSPORT SYSTEM PERMEASE PROTEIN UGPE"/>
    <property type="match status" value="1"/>
</dbReference>
<evidence type="ECO:0000256" key="2">
    <source>
        <dbReference type="ARBA" id="ARBA00022448"/>
    </source>
</evidence>
<dbReference type="AlphaFoldDB" id="A0A382CQI0"/>
<gene>
    <name evidence="8" type="ORF">METZ01_LOCUS180938</name>
</gene>